<dbReference type="HOGENOM" id="CLU_088562_1_0_5"/>
<evidence type="ECO:0000313" key="2">
    <source>
        <dbReference type="EMBL" id="ACM26679.1"/>
    </source>
</evidence>
<dbReference type="KEGG" id="ara:Arad_2504"/>
<dbReference type="AlphaFoldDB" id="B9JFI9"/>
<dbReference type="EMBL" id="CP000628">
    <property type="protein sequence ID" value="ACM26679.1"/>
    <property type="molecule type" value="Genomic_DNA"/>
</dbReference>
<accession>B9JFI9</accession>
<dbReference type="STRING" id="311403.Arad_2504"/>
<organism evidence="2 3">
    <name type="scientific">Rhizobium rhizogenes (strain K84 / ATCC BAA-868)</name>
    <name type="common">Agrobacterium radiobacter</name>
    <dbReference type="NCBI Taxonomy" id="311403"/>
    <lineage>
        <taxon>Bacteria</taxon>
        <taxon>Pseudomonadati</taxon>
        <taxon>Pseudomonadota</taxon>
        <taxon>Alphaproteobacteria</taxon>
        <taxon>Hyphomicrobiales</taxon>
        <taxon>Rhizobiaceae</taxon>
        <taxon>Rhizobium/Agrobacterium group</taxon>
        <taxon>Rhizobium</taxon>
    </lineage>
</organism>
<dbReference type="eggNOG" id="ENOG5032SYQ">
    <property type="taxonomic scope" value="Bacteria"/>
</dbReference>
<gene>
    <name evidence="2" type="ordered locus">Arad_2504</name>
</gene>
<name>B9JFI9_RHIR8</name>
<dbReference type="Proteomes" id="UP000001600">
    <property type="component" value="Chromosome 1"/>
</dbReference>
<sequence>MINSFDIRHRAEDLPMTSRAILLMSFASFAVLGSMALSSPASALTMKECSTKYQAAKDAGTLNGQKWNDFRAAQCGADSSATTTTAPAATTPAKTTTTAKVDPNEPDVTKPPAKEPAKPTTVAPSGVTFPTAVDTKYSSETPGKGRFHTCVDAYNANKAKNSLGGLKWIQKGGGYYSLCNTKLKS</sequence>
<feature type="region of interest" description="Disordered" evidence="1">
    <location>
        <begin position="78"/>
        <end position="126"/>
    </location>
</feature>
<reference evidence="2 3" key="1">
    <citation type="journal article" date="2009" name="J. Bacteriol.">
        <title>Genome sequences of three Agrobacterium biovars help elucidate the evolution of multichromosome genomes in bacteria.</title>
        <authorList>
            <person name="Slater S.C."/>
            <person name="Goldman B.S."/>
            <person name="Goodner B."/>
            <person name="Setubal J.C."/>
            <person name="Farrand S.K."/>
            <person name="Nester E.W."/>
            <person name="Burr T.J."/>
            <person name="Banta L."/>
            <person name="Dickerman A.W."/>
            <person name="Paulsen I."/>
            <person name="Otten L."/>
            <person name="Suen G."/>
            <person name="Welch R."/>
            <person name="Almeida N.F."/>
            <person name="Arnold F."/>
            <person name="Burton O.T."/>
            <person name="Du Z."/>
            <person name="Ewing A."/>
            <person name="Godsy E."/>
            <person name="Heisel S."/>
            <person name="Houmiel K.L."/>
            <person name="Jhaveri J."/>
            <person name="Lu J."/>
            <person name="Miller N.M."/>
            <person name="Norton S."/>
            <person name="Chen Q."/>
            <person name="Phoolcharoen W."/>
            <person name="Ohlin V."/>
            <person name="Ondrusek D."/>
            <person name="Pride N."/>
            <person name="Stricklin S.L."/>
            <person name="Sun J."/>
            <person name="Wheeler C."/>
            <person name="Wilson L."/>
            <person name="Zhu H."/>
            <person name="Wood D.W."/>
        </authorList>
    </citation>
    <scope>NUCLEOTIDE SEQUENCE [LARGE SCALE GENOMIC DNA]</scope>
    <source>
        <strain evidence="3">K84 / ATCC BAA-868</strain>
    </source>
</reference>
<protein>
    <submittedName>
        <fullName evidence="2">RTX toxin hemolysin-type calcium-binding protein</fullName>
    </submittedName>
</protein>
<feature type="compositionally biased region" description="Low complexity" evidence="1">
    <location>
        <begin position="81"/>
        <end position="100"/>
    </location>
</feature>
<proteinExistence type="predicted"/>
<evidence type="ECO:0000313" key="3">
    <source>
        <dbReference type="Proteomes" id="UP000001600"/>
    </source>
</evidence>
<evidence type="ECO:0000256" key="1">
    <source>
        <dbReference type="SAM" id="MobiDB-lite"/>
    </source>
</evidence>